<name>A0A026VXR0_OOCBI</name>
<evidence type="ECO:0000256" key="2">
    <source>
        <dbReference type="ARBA" id="ARBA00022475"/>
    </source>
</evidence>
<sequence length="397" mass="46204">MSSSLKIEDRFYKINRICLKFLGIWPYQNSTKWTRVQTTIIRCMYLSGIFIQLGVFITHECNLDILVDVLSFTFPAIFILLMYSIFYYNIDTFKELFESIYHDWKIFNTKAELAIINDYANTVKLFTQFFSTFTCIAMIVTTMIHVIPITLDMILPLNESREQGTHLMVEYFIDPSKYHILIVSHLTLYICLGAIGVMAIALTFLSFGFHSCALLKLTNYHVKIMMDQTVLQTPSPRKEQVIYERIVFAIAVHRRALQFCKQFVLSLETWFFVITIIGVLSLSINIFRMLKAITVYNSAIDVFIPCVLVFVHFCFMFFGNQIGQNITDHTTDIFNTIYQLPWYTANLNIQKLLLFLLLKGSKTFYVTLDGLIKVSYECFTTLTTSSISYFTVIYSFQ</sequence>
<dbReference type="AlphaFoldDB" id="A0A026VXR0"/>
<evidence type="ECO:0000256" key="9">
    <source>
        <dbReference type="ARBA" id="ARBA00023224"/>
    </source>
</evidence>
<feature type="transmembrane region" description="Helical" evidence="10">
    <location>
        <begin position="186"/>
        <end position="209"/>
    </location>
</feature>
<comment type="caution">
    <text evidence="10">Lacks conserved residue(s) required for the propagation of feature annotation.</text>
</comment>
<dbReference type="PANTHER" id="PTHR21137">
    <property type="entry name" value="ODORANT RECEPTOR"/>
    <property type="match status" value="1"/>
</dbReference>
<reference evidence="12" key="2">
    <citation type="journal article" date="2018" name="Genome Res.">
        <title>The genomic architecture and molecular evolution of ant odorant receptors.</title>
        <authorList>
            <person name="McKenzie S.K."/>
            <person name="Kronauer D.J.C."/>
        </authorList>
    </citation>
    <scope>NUCLEOTIDE SEQUENCE [LARGE SCALE GENOMIC DNA]</scope>
    <source>
        <strain evidence="12">Clonal line C1</strain>
    </source>
</reference>
<dbReference type="EMBL" id="QOIP01000010">
    <property type="protein sequence ID" value="RLU17635.1"/>
    <property type="molecule type" value="Genomic_DNA"/>
</dbReference>
<evidence type="ECO:0000256" key="6">
    <source>
        <dbReference type="ARBA" id="ARBA00022989"/>
    </source>
</evidence>
<dbReference type="Pfam" id="PF02949">
    <property type="entry name" value="7tm_6"/>
    <property type="match status" value="1"/>
</dbReference>
<comment type="subcellular location">
    <subcellularLocation>
        <location evidence="1 10">Cell membrane</location>
        <topology evidence="1 10">Multi-pass membrane protein</topology>
    </subcellularLocation>
</comment>
<organism evidence="11 13">
    <name type="scientific">Ooceraea biroi</name>
    <name type="common">Clonal raider ant</name>
    <name type="synonym">Cerapachys biroi</name>
    <dbReference type="NCBI Taxonomy" id="2015173"/>
    <lineage>
        <taxon>Eukaryota</taxon>
        <taxon>Metazoa</taxon>
        <taxon>Ecdysozoa</taxon>
        <taxon>Arthropoda</taxon>
        <taxon>Hexapoda</taxon>
        <taxon>Insecta</taxon>
        <taxon>Pterygota</taxon>
        <taxon>Neoptera</taxon>
        <taxon>Endopterygota</taxon>
        <taxon>Hymenoptera</taxon>
        <taxon>Apocrita</taxon>
        <taxon>Aculeata</taxon>
        <taxon>Formicoidea</taxon>
        <taxon>Formicidae</taxon>
        <taxon>Dorylinae</taxon>
        <taxon>Ooceraea</taxon>
    </lineage>
</organism>
<dbReference type="Proteomes" id="UP000053097">
    <property type="component" value="Unassembled WGS sequence"/>
</dbReference>
<feature type="transmembrane region" description="Helical" evidence="10">
    <location>
        <begin position="269"/>
        <end position="287"/>
    </location>
</feature>
<gene>
    <name evidence="12" type="ORF">DMN91_009871</name>
    <name evidence="11" type="ORF">X777_14145</name>
</gene>
<dbReference type="OrthoDB" id="7549151at2759"/>
<keyword evidence="2" id="KW-1003">Cell membrane</keyword>
<keyword evidence="13" id="KW-1185">Reference proteome</keyword>
<feature type="transmembrane region" description="Helical" evidence="10">
    <location>
        <begin position="65"/>
        <end position="88"/>
    </location>
</feature>
<evidence type="ECO:0000256" key="7">
    <source>
        <dbReference type="ARBA" id="ARBA00023136"/>
    </source>
</evidence>
<dbReference type="InterPro" id="IPR004117">
    <property type="entry name" value="7tm6_olfct_rcpt"/>
</dbReference>
<evidence type="ECO:0000256" key="3">
    <source>
        <dbReference type="ARBA" id="ARBA00022606"/>
    </source>
</evidence>
<reference evidence="12" key="3">
    <citation type="submission" date="2018-07" db="EMBL/GenBank/DDBJ databases">
        <authorList>
            <person name="Mckenzie S.K."/>
            <person name="Kronauer D.J.C."/>
        </authorList>
    </citation>
    <scope>NUCLEOTIDE SEQUENCE</scope>
    <source>
        <strain evidence="12">Clonal line C1</strain>
    </source>
</reference>
<dbReference type="GO" id="GO:0005886">
    <property type="term" value="C:plasma membrane"/>
    <property type="evidence" value="ECO:0007669"/>
    <property type="project" value="UniProtKB-SubCell"/>
</dbReference>
<feature type="transmembrane region" description="Helical" evidence="10">
    <location>
        <begin position="39"/>
        <end position="58"/>
    </location>
</feature>
<evidence type="ECO:0000256" key="8">
    <source>
        <dbReference type="ARBA" id="ARBA00023170"/>
    </source>
</evidence>
<dbReference type="Proteomes" id="UP000279307">
    <property type="component" value="Chromosome 10"/>
</dbReference>
<evidence type="ECO:0000313" key="11">
    <source>
        <dbReference type="EMBL" id="EZA48246.1"/>
    </source>
</evidence>
<keyword evidence="5 10" id="KW-0552">Olfaction</keyword>
<reference evidence="11 13" key="1">
    <citation type="journal article" date="2014" name="Curr. Biol.">
        <title>The genome of the clonal raider ant Cerapachys biroi.</title>
        <authorList>
            <person name="Oxley P.R."/>
            <person name="Ji L."/>
            <person name="Fetter-Pruneda I."/>
            <person name="McKenzie S.K."/>
            <person name="Li C."/>
            <person name="Hu H."/>
            <person name="Zhang G."/>
            <person name="Kronauer D.J."/>
        </authorList>
    </citation>
    <scope>NUCLEOTIDE SEQUENCE [LARGE SCALE GENOMIC DNA]</scope>
</reference>
<dbReference type="OMA" id="FITHECN"/>
<dbReference type="PANTHER" id="PTHR21137:SF35">
    <property type="entry name" value="ODORANT RECEPTOR 19A-RELATED"/>
    <property type="match status" value="1"/>
</dbReference>
<keyword evidence="8 10" id="KW-0675">Receptor</keyword>
<proteinExistence type="inferred from homology"/>
<keyword evidence="7 10" id="KW-0472">Membrane</keyword>
<feature type="transmembrane region" description="Helical" evidence="10">
    <location>
        <begin position="299"/>
        <end position="318"/>
    </location>
</feature>
<keyword evidence="6 10" id="KW-1133">Transmembrane helix</keyword>
<evidence type="ECO:0000313" key="12">
    <source>
        <dbReference type="EMBL" id="RLU17635.1"/>
    </source>
</evidence>
<accession>A0A026VXR0</accession>
<keyword evidence="3 10" id="KW-0716">Sensory transduction</keyword>
<dbReference type="GO" id="GO:0005549">
    <property type="term" value="F:odorant binding"/>
    <property type="evidence" value="ECO:0007669"/>
    <property type="project" value="InterPro"/>
</dbReference>
<feature type="transmembrane region" description="Helical" evidence="10">
    <location>
        <begin position="129"/>
        <end position="151"/>
    </location>
</feature>
<evidence type="ECO:0000256" key="5">
    <source>
        <dbReference type="ARBA" id="ARBA00022725"/>
    </source>
</evidence>
<dbReference type="EMBL" id="KK107660">
    <property type="protein sequence ID" value="EZA48246.1"/>
    <property type="molecule type" value="Genomic_DNA"/>
</dbReference>
<keyword evidence="4 10" id="KW-0812">Transmembrane</keyword>
<evidence type="ECO:0000256" key="1">
    <source>
        <dbReference type="ARBA" id="ARBA00004651"/>
    </source>
</evidence>
<keyword evidence="9 10" id="KW-0807">Transducer</keyword>
<comment type="similarity">
    <text evidence="10">Belongs to the insect chemoreceptor superfamily. Heteromeric odorant receptor channel (TC 1.A.69) family.</text>
</comment>
<evidence type="ECO:0000256" key="4">
    <source>
        <dbReference type="ARBA" id="ARBA00022692"/>
    </source>
</evidence>
<dbReference type="GO" id="GO:0007165">
    <property type="term" value="P:signal transduction"/>
    <property type="evidence" value="ECO:0007669"/>
    <property type="project" value="UniProtKB-KW"/>
</dbReference>
<dbReference type="GO" id="GO:0004984">
    <property type="term" value="F:olfactory receptor activity"/>
    <property type="evidence" value="ECO:0007669"/>
    <property type="project" value="InterPro"/>
</dbReference>
<evidence type="ECO:0000313" key="13">
    <source>
        <dbReference type="Proteomes" id="UP000053097"/>
    </source>
</evidence>
<protein>
    <recommendedName>
        <fullName evidence="10">Odorant receptor</fullName>
    </recommendedName>
</protein>
<evidence type="ECO:0000256" key="10">
    <source>
        <dbReference type="RuleBase" id="RU351113"/>
    </source>
</evidence>